<organism evidence="15 16">
    <name type="scientific">Prolemur simus</name>
    <name type="common">Greater bamboo lemur</name>
    <name type="synonym">Hapalemur simus</name>
    <dbReference type="NCBI Taxonomy" id="1328070"/>
    <lineage>
        <taxon>Eukaryota</taxon>
        <taxon>Metazoa</taxon>
        <taxon>Chordata</taxon>
        <taxon>Craniata</taxon>
        <taxon>Vertebrata</taxon>
        <taxon>Euteleostomi</taxon>
        <taxon>Mammalia</taxon>
        <taxon>Eutheria</taxon>
        <taxon>Euarchontoglires</taxon>
        <taxon>Primates</taxon>
        <taxon>Strepsirrhini</taxon>
        <taxon>Lemuriformes</taxon>
        <taxon>Lemuridae</taxon>
        <taxon>Prolemur</taxon>
    </lineage>
</organism>
<keyword evidence="12 13" id="KW-0807">Transducer</keyword>
<dbReference type="Proteomes" id="UP000694414">
    <property type="component" value="Unplaced"/>
</dbReference>
<feature type="transmembrane region" description="Helical" evidence="13">
    <location>
        <begin position="128"/>
        <end position="148"/>
    </location>
</feature>
<evidence type="ECO:0000256" key="13">
    <source>
        <dbReference type="RuleBase" id="RU364061"/>
    </source>
</evidence>
<evidence type="ECO:0000256" key="8">
    <source>
        <dbReference type="ARBA" id="ARBA00023040"/>
    </source>
</evidence>
<evidence type="ECO:0000259" key="14">
    <source>
        <dbReference type="PROSITE" id="PS50262"/>
    </source>
</evidence>
<dbReference type="Pfam" id="PF03402">
    <property type="entry name" value="V1R"/>
    <property type="match status" value="1"/>
</dbReference>
<feature type="transmembrane region" description="Helical" evidence="13">
    <location>
        <begin position="6"/>
        <end position="35"/>
    </location>
</feature>
<dbReference type="Ensembl" id="ENSPSMT00000040226.1">
    <property type="protein sequence ID" value="ENSPSMP00000034888.1"/>
    <property type="gene ID" value="ENSPSMG00000024040.1"/>
</dbReference>
<evidence type="ECO:0000256" key="10">
    <source>
        <dbReference type="ARBA" id="ARBA00023170"/>
    </source>
</evidence>
<evidence type="ECO:0000256" key="11">
    <source>
        <dbReference type="ARBA" id="ARBA00023180"/>
    </source>
</evidence>
<dbReference type="GO" id="GO:0005886">
    <property type="term" value="C:plasma membrane"/>
    <property type="evidence" value="ECO:0007669"/>
    <property type="project" value="UniProtKB-SubCell"/>
</dbReference>
<dbReference type="InterPro" id="IPR004072">
    <property type="entry name" value="Vmron_rcpt_1"/>
</dbReference>
<dbReference type="SUPFAM" id="SSF81321">
    <property type="entry name" value="Family A G protein-coupled receptor-like"/>
    <property type="match status" value="1"/>
</dbReference>
<evidence type="ECO:0000256" key="12">
    <source>
        <dbReference type="ARBA" id="ARBA00023224"/>
    </source>
</evidence>
<evidence type="ECO:0000256" key="5">
    <source>
        <dbReference type="ARBA" id="ARBA00022507"/>
    </source>
</evidence>
<dbReference type="InterPro" id="IPR017452">
    <property type="entry name" value="GPCR_Rhodpsn_7TM"/>
</dbReference>
<dbReference type="GeneTree" id="ENSGT00960000186612"/>
<accession>A0A8C9AKS5</accession>
<comment type="similarity">
    <text evidence="3 13">Belongs to the G-protein coupled receptor 1 family.</text>
</comment>
<dbReference type="PANTHER" id="PTHR24062">
    <property type="entry name" value="VOMERONASAL TYPE-1 RECEPTOR"/>
    <property type="match status" value="1"/>
</dbReference>
<feature type="transmembrane region" description="Helical" evidence="13">
    <location>
        <begin position="47"/>
        <end position="68"/>
    </location>
</feature>
<dbReference type="GO" id="GO:0007606">
    <property type="term" value="P:sensory perception of chemical stimulus"/>
    <property type="evidence" value="ECO:0007669"/>
    <property type="project" value="UniProtKB-ARBA"/>
</dbReference>
<reference evidence="15" key="2">
    <citation type="submission" date="2025-09" db="UniProtKB">
        <authorList>
            <consortium name="Ensembl"/>
        </authorList>
    </citation>
    <scope>IDENTIFICATION</scope>
</reference>
<sequence length="303" mass="34435">MITSDTILGFVLISQIGVGCIGNSLLFGFYVYIFFIQPHLRKPIDLIFMHLTLVNVLAITFMLTPVIMSTFGVRNVMDDVGCKAVLYINRVTRGLSICTTSLLSAVQAIIISPVNSIWAWLKSRLSTCIFPSFLFFWILNMLIYIHLIETVVAKTNVSIFGRGFSEVYCQTRQFGDNRPGLFMSVLVTRDLLFVVLMICTSLYMVRVLHRHRRTVQHLHSPSLSSQLSPEDKATHSILVLVSCFVLFYGLSNVMTLYIFYTPQKNPKLYAISVILSSCYSTLCPFVLMNNNKIISQFFSFLLR</sequence>
<evidence type="ECO:0000256" key="7">
    <source>
        <dbReference type="ARBA" id="ARBA00022989"/>
    </source>
</evidence>
<keyword evidence="4 13" id="KW-1003">Cell membrane</keyword>
<dbReference type="GO" id="GO:0016503">
    <property type="term" value="F:pheromone receptor activity"/>
    <property type="evidence" value="ECO:0007669"/>
    <property type="project" value="InterPro"/>
</dbReference>
<evidence type="ECO:0000256" key="6">
    <source>
        <dbReference type="ARBA" id="ARBA00022692"/>
    </source>
</evidence>
<dbReference type="AlphaFoldDB" id="A0A8C9AKS5"/>
<evidence type="ECO:0000256" key="9">
    <source>
        <dbReference type="ARBA" id="ARBA00023136"/>
    </source>
</evidence>
<feature type="transmembrane region" description="Helical" evidence="13">
    <location>
        <begin position="237"/>
        <end position="260"/>
    </location>
</feature>
<feature type="transmembrane region" description="Helical" evidence="13">
    <location>
        <begin position="181"/>
        <end position="205"/>
    </location>
</feature>
<evidence type="ECO:0000313" key="15">
    <source>
        <dbReference type="Ensembl" id="ENSPSMP00000034888.1"/>
    </source>
</evidence>
<keyword evidence="8 13" id="KW-0297">G-protein coupled receptor</keyword>
<evidence type="ECO:0000313" key="16">
    <source>
        <dbReference type="Proteomes" id="UP000694414"/>
    </source>
</evidence>
<reference evidence="15" key="1">
    <citation type="submission" date="2025-08" db="UniProtKB">
        <authorList>
            <consortium name="Ensembl"/>
        </authorList>
    </citation>
    <scope>IDENTIFICATION</scope>
</reference>
<feature type="transmembrane region" description="Helical" evidence="13">
    <location>
        <begin position="266"/>
        <end position="287"/>
    </location>
</feature>
<keyword evidence="10 13" id="KW-0675">Receptor</keyword>
<evidence type="ECO:0000256" key="2">
    <source>
        <dbReference type="ARBA" id="ARBA00004651"/>
    </source>
</evidence>
<dbReference type="FunFam" id="1.20.1070.10:FF:000033">
    <property type="entry name" value="Vomeronasal type-1 receptor"/>
    <property type="match status" value="1"/>
</dbReference>
<dbReference type="PRINTS" id="PR01534">
    <property type="entry name" value="VOMERONASL1R"/>
</dbReference>
<evidence type="ECO:0000256" key="1">
    <source>
        <dbReference type="ARBA" id="ARBA00003878"/>
    </source>
</evidence>
<comment type="subcellular location">
    <subcellularLocation>
        <location evidence="2 13">Cell membrane</location>
        <topology evidence="2 13">Multi-pass membrane protein</topology>
    </subcellularLocation>
</comment>
<keyword evidence="9 13" id="KW-0472">Membrane</keyword>
<dbReference type="GO" id="GO:0019236">
    <property type="term" value="P:response to pheromone"/>
    <property type="evidence" value="ECO:0007669"/>
    <property type="project" value="UniProtKB-KW"/>
</dbReference>
<evidence type="ECO:0000256" key="3">
    <source>
        <dbReference type="ARBA" id="ARBA00010663"/>
    </source>
</evidence>
<evidence type="ECO:0000256" key="4">
    <source>
        <dbReference type="ARBA" id="ARBA00022475"/>
    </source>
</evidence>
<keyword evidence="11" id="KW-0325">Glycoprotein</keyword>
<keyword evidence="16" id="KW-1185">Reference proteome</keyword>
<dbReference type="Gene3D" id="1.20.1070.10">
    <property type="entry name" value="Rhodopsin 7-helix transmembrane proteins"/>
    <property type="match status" value="1"/>
</dbReference>
<keyword evidence="6 13" id="KW-0812">Transmembrane</keyword>
<dbReference type="PROSITE" id="PS50262">
    <property type="entry name" value="G_PROTEIN_RECEP_F1_2"/>
    <property type="match status" value="1"/>
</dbReference>
<keyword evidence="7 13" id="KW-1133">Transmembrane helix</keyword>
<keyword evidence="5 13" id="KW-0589">Pheromone response</keyword>
<protein>
    <recommendedName>
        <fullName evidence="13">Vomeronasal type-1 receptor</fullName>
    </recommendedName>
</protein>
<comment type="function">
    <text evidence="1">Putative pheromone receptor.</text>
</comment>
<proteinExistence type="inferred from homology"/>
<feature type="domain" description="G-protein coupled receptors family 1 profile" evidence="14">
    <location>
        <begin position="22"/>
        <end position="287"/>
    </location>
</feature>
<name>A0A8C9AKS5_PROSS</name>